<feature type="transmembrane region" description="Helical" evidence="2">
    <location>
        <begin position="178"/>
        <end position="202"/>
    </location>
</feature>
<gene>
    <name evidence="3" type="ORF">TsocGM_10645</name>
</gene>
<dbReference type="AlphaFoldDB" id="A0A432MKL9"/>
<dbReference type="OrthoDB" id="2955631at2"/>
<dbReference type="RefSeq" id="WP_126725333.1">
    <property type="nucleotide sequence ID" value="NZ_RYZH01000017.1"/>
</dbReference>
<organism evidence="3 4">
    <name type="scientific">Tautonia sociabilis</name>
    <dbReference type="NCBI Taxonomy" id="2080755"/>
    <lineage>
        <taxon>Bacteria</taxon>
        <taxon>Pseudomonadati</taxon>
        <taxon>Planctomycetota</taxon>
        <taxon>Planctomycetia</taxon>
        <taxon>Isosphaerales</taxon>
        <taxon>Isosphaeraceae</taxon>
        <taxon>Tautonia</taxon>
    </lineage>
</organism>
<dbReference type="InterPro" id="IPR018723">
    <property type="entry name" value="DUF2254_membrane"/>
</dbReference>
<dbReference type="Pfam" id="PF10011">
    <property type="entry name" value="DUF2254"/>
    <property type="match status" value="1"/>
</dbReference>
<accession>A0A432MKL9</accession>
<keyword evidence="4" id="KW-1185">Reference proteome</keyword>
<reference evidence="3 4" key="2">
    <citation type="submission" date="2019-01" db="EMBL/GenBank/DDBJ databases">
        <title>Tautonia sociabilis, a novel thermotolerant planctomycete of Isosphaeraceae family, isolated from a 4000 m deep subterranean habitat.</title>
        <authorList>
            <person name="Kovaleva O.L."/>
            <person name="Elcheninov A.G."/>
            <person name="Van Heerden E."/>
            <person name="Toshchakov S.V."/>
            <person name="Novikov A."/>
            <person name="Bonch-Osmolovskaya E.A."/>
            <person name="Kublanov I.V."/>
        </authorList>
    </citation>
    <scope>NUCLEOTIDE SEQUENCE [LARGE SCALE GENOMIC DNA]</scope>
    <source>
        <strain evidence="3 4">GM2012</strain>
    </source>
</reference>
<evidence type="ECO:0000313" key="3">
    <source>
        <dbReference type="EMBL" id="RUL87809.1"/>
    </source>
</evidence>
<sequence>MPRNAPRSGRLRYPAGPARMRYHWDWLRSGYLFVPSAMVVLAIVLALGAIEFDAWSSSEAYDVGTWYTRGGPDEARTILGMIAGSMITIVGIVYSIAIVNLTLASDQFGPRLIRTFMADVGTQVVLGAFLATFVYSVIVLLAIESGSNAPPPEGDPTALTGEPGGPPPMEGLPQQTSFVPAASLWLGVWLSMICLALLIYFIHHVAHAIQAPNVIDSVARELERSIRRHFPEDRGPIDPRPSPADGNDPARELPPGFDDEAVPILAASSGYLQVIDLDALIDACAGLDLVVRLEHRPGDFIIADGPLAAAWPPDRVDDEAARRLRGAFVLGVQRTPPEDVEFSISQLVEVAVRALANNDPFTAINCVDRLGAAMCLLAGRKMPPRRRYDREGRLRVVVRSTRFGGIINTAFDQIRQYGLGNAALTIRLLEVIALIAARVDNLTDGASLLRQAVMIERGSRRAIEEEYDRRDIADRFRDILHQLGLSELAEAADHTDPIRVGVR</sequence>
<reference evidence="3 4" key="1">
    <citation type="submission" date="2018-12" db="EMBL/GenBank/DDBJ databases">
        <authorList>
            <person name="Toschakov S.V."/>
        </authorList>
    </citation>
    <scope>NUCLEOTIDE SEQUENCE [LARGE SCALE GENOMIC DNA]</scope>
    <source>
        <strain evidence="3 4">GM2012</strain>
    </source>
</reference>
<comment type="caution">
    <text evidence="3">The sequence shown here is derived from an EMBL/GenBank/DDBJ whole genome shotgun (WGS) entry which is preliminary data.</text>
</comment>
<feature type="transmembrane region" description="Helical" evidence="2">
    <location>
        <begin position="124"/>
        <end position="143"/>
    </location>
</feature>
<keyword evidence="2" id="KW-0812">Transmembrane</keyword>
<feature type="region of interest" description="Disordered" evidence="1">
    <location>
        <begin position="149"/>
        <end position="173"/>
    </location>
</feature>
<dbReference type="Proteomes" id="UP000280296">
    <property type="component" value="Unassembled WGS sequence"/>
</dbReference>
<evidence type="ECO:0000256" key="2">
    <source>
        <dbReference type="SAM" id="Phobius"/>
    </source>
</evidence>
<feature type="transmembrane region" description="Helical" evidence="2">
    <location>
        <begin position="29"/>
        <end position="50"/>
    </location>
</feature>
<dbReference type="EMBL" id="RYZH01000017">
    <property type="protein sequence ID" value="RUL87809.1"/>
    <property type="molecule type" value="Genomic_DNA"/>
</dbReference>
<evidence type="ECO:0000313" key="4">
    <source>
        <dbReference type="Proteomes" id="UP000280296"/>
    </source>
</evidence>
<proteinExistence type="predicted"/>
<keyword evidence="2" id="KW-0472">Membrane</keyword>
<name>A0A432MKL9_9BACT</name>
<keyword evidence="2" id="KW-1133">Transmembrane helix</keyword>
<feature type="transmembrane region" description="Helical" evidence="2">
    <location>
        <begin position="78"/>
        <end position="103"/>
    </location>
</feature>
<protein>
    <submittedName>
        <fullName evidence="3">DUF2254 domain-containing protein</fullName>
    </submittedName>
</protein>
<evidence type="ECO:0000256" key="1">
    <source>
        <dbReference type="SAM" id="MobiDB-lite"/>
    </source>
</evidence>
<feature type="region of interest" description="Disordered" evidence="1">
    <location>
        <begin position="229"/>
        <end position="255"/>
    </location>
</feature>